<evidence type="ECO:0000259" key="9">
    <source>
        <dbReference type="PROSITE" id="PS50853"/>
    </source>
</evidence>
<evidence type="ECO:0000256" key="7">
    <source>
        <dbReference type="ARBA" id="ARBA00023295"/>
    </source>
</evidence>
<comment type="catalytic activity">
    <reaction evidence="1">
        <text>Random hydrolysis of (1-&gt;4)-beta-D-mannosidic linkages in mannans, galactomannans and glucomannans.</text>
        <dbReference type="EC" id="3.2.1.78"/>
    </reaction>
</comment>
<dbReference type="Gene3D" id="2.60.40.10">
    <property type="entry name" value="Immunoglobulins"/>
    <property type="match status" value="1"/>
</dbReference>
<keyword evidence="6" id="KW-0378">Hydrolase</keyword>
<dbReference type="InterPro" id="IPR013783">
    <property type="entry name" value="Ig-like_fold"/>
</dbReference>
<keyword evidence="5 8" id="KW-0732">Signal</keyword>
<comment type="subcellular location">
    <subcellularLocation>
        <location evidence="2">Secreted</location>
    </subcellularLocation>
</comment>
<dbReference type="GO" id="GO:0016985">
    <property type="term" value="F:mannan endo-1,4-beta-mannosidase activity"/>
    <property type="evidence" value="ECO:0007669"/>
    <property type="project" value="TreeGrafter"/>
</dbReference>
<dbReference type="Pfam" id="PF26410">
    <property type="entry name" value="GH5_mannosidase"/>
    <property type="match status" value="1"/>
</dbReference>
<dbReference type="InterPro" id="IPR036116">
    <property type="entry name" value="FN3_sf"/>
</dbReference>
<evidence type="ECO:0000256" key="1">
    <source>
        <dbReference type="ARBA" id="ARBA00001678"/>
    </source>
</evidence>
<keyword evidence="7" id="KW-0326">Glycosidase</keyword>
<dbReference type="InterPro" id="IPR045053">
    <property type="entry name" value="MAN-like"/>
</dbReference>
<proteinExistence type="predicted"/>
<keyword evidence="4" id="KW-0964">Secreted</keyword>
<evidence type="ECO:0000256" key="8">
    <source>
        <dbReference type="SAM" id="SignalP"/>
    </source>
</evidence>
<dbReference type="KEGG" id="coh:EAV92_13115"/>
<dbReference type="GO" id="GO:0005576">
    <property type="term" value="C:extracellular region"/>
    <property type="evidence" value="ECO:0007669"/>
    <property type="project" value="UniProtKB-SubCell"/>
</dbReference>
<keyword evidence="11" id="KW-1185">Reference proteome</keyword>
<evidence type="ECO:0000256" key="4">
    <source>
        <dbReference type="ARBA" id="ARBA00022525"/>
    </source>
</evidence>
<evidence type="ECO:0000256" key="2">
    <source>
        <dbReference type="ARBA" id="ARBA00004613"/>
    </source>
</evidence>
<evidence type="ECO:0000256" key="3">
    <source>
        <dbReference type="ARBA" id="ARBA00012706"/>
    </source>
</evidence>
<protein>
    <recommendedName>
        <fullName evidence="3">mannan endo-1,4-beta-mannosidase</fullName>
        <ecNumber evidence="3">3.2.1.78</ecNumber>
    </recommendedName>
</protein>
<dbReference type="InterPro" id="IPR001547">
    <property type="entry name" value="Glyco_hydro_5"/>
</dbReference>
<dbReference type="PANTHER" id="PTHR31451">
    <property type="match status" value="1"/>
</dbReference>
<dbReference type="InterPro" id="IPR017853">
    <property type="entry name" value="GH"/>
</dbReference>
<feature type="domain" description="Fibronectin type-III" evidence="9">
    <location>
        <begin position="417"/>
        <end position="510"/>
    </location>
</feature>
<gene>
    <name evidence="10" type="ORF">EAV92_13115</name>
</gene>
<evidence type="ECO:0000313" key="10">
    <source>
        <dbReference type="EMBL" id="AYQ73430.1"/>
    </source>
</evidence>
<dbReference type="PROSITE" id="PS50853">
    <property type="entry name" value="FN3"/>
    <property type="match status" value="1"/>
</dbReference>
<dbReference type="SUPFAM" id="SSF49785">
    <property type="entry name" value="Galactose-binding domain-like"/>
    <property type="match status" value="2"/>
</dbReference>
<organism evidence="10 11">
    <name type="scientific">Cohnella candidum</name>
    <dbReference type="NCBI Taxonomy" id="2674991"/>
    <lineage>
        <taxon>Bacteria</taxon>
        <taxon>Bacillati</taxon>
        <taxon>Bacillota</taxon>
        <taxon>Bacilli</taxon>
        <taxon>Bacillales</taxon>
        <taxon>Paenibacillaceae</taxon>
        <taxon>Cohnella</taxon>
    </lineage>
</organism>
<sequence>MNPPRGADASSFQAKKECMLVKTKGWLVTLLALALGFQTFAAAETASANKAEAKSAFKTFITVKGDKLMDGNKEFRFGSINYPGAIRDPAFSQEDALRTIAAMGGKVTRTYVLPVKRYDNAVKDPLVLGPDAKGIMQFNEQGFKNLDRFLALANRYGIRVILPFVDQWQWEGGIESYVNFRYPGTITNDAANDEDAWKFYTDPQVISDFKQVVKYTMNRVNTVTGVKYKDDPAILAWETGNELGGYNQDKFPQSWTTEIAAYIRSQKPKQLVMDGRFAIQPESLANKDIDVVSDHFYTGNFLERVNADREASKGKKPYILGEFGLYTDAKDVDALYKAALTNGTSGIIIWSLRPHKPDGGFYWHDESPGNWSAYHWPGFSSGDWYDETDIIQTVYKYAHYMSANDKAQKTKVPAIPAPANAPVLLPFDSVADIRWQGSVGASGYEIQRSKDGKKWETVATGVSDGGRAGTRAFHDEKAVTGTTYFYRIRGTNESGVSPWSNVIRTKARHIIKDEMSLLYDDKENRDIYAYDHSSNVQSGSASPNELGIGYQAYVATADSGYVTYASKVPLNSLKVIATGSGTPTFLVSDRDDGYQPVDAGKIAKSTENGQTVYKIGELPLNTRFVKLIIPGKSALRVDRVELEYVFSGNGYQEVQAPVRSGFLVDSEAAGKTGSLIYRTGGDINSYRLTASTRSATTEGLFRFEVSIDGLTYKEVQPTLDTRAGEGGETTLIYSDFAVPASSRYLKITAPAASEAKLIQTAIGYGKDMLPVTDRPPVNTLENGEYYFGDNGLIREAYTRDGNGGAISISVDPANKLHGSYGVSLDYSLSQAGYAGLTRNLGGADLSAFDALHAWVKPDGSGNTLTFRFRTADDRVWETGVKLTGTEGRTIEIPFSAFKQPASDTQAATAMDMKAVKAFSYYVRSAEGASTAAGKIGLDDVNAANAAKIDNFESYGGYDALLKMAYGRNAGGGTFDMALDRTNKSEGQYGLKLTYDITSAGYAGATLKPDFLNLKGFDGFTMWFKPDGSGNKLVIQFTTEDGQFWETSGLIRGTDAKLLYVPFSAFRHPEWYGGDRNATPDLTKNITGFSIYINSNPDTTKKTASTVYIDDINGVVYSDDLASKTVSLAEMGPAEPVGDQPLPDLGKNYLLNPGFEDVVDANAWPVLPKEWTHKDANGKDITDGTVKLEGSPRTGAYKLVHYSAGPYEATSSQTVTGLPDGTYELTAWTKSKFGNPQLAEMTVSGYGGAPVSEKIEEGEGSWVLQKISGIQVSGGSLTVSFHSRNVQNDFWIAVDDVKLVKVENGIE</sequence>
<dbReference type="Proteomes" id="UP000269097">
    <property type="component" value="Chromosome"/>
</dbReference>
<dbReference type="GO" id="GO:0008810">
    <property type="term" value="F:cellulase activity"/>
    <property type="evidence" value="ECO:0007669"/>
    <property type="project" value="InterPro"/>
</dbReference>
<feature type="chain" id="PRO_5038807922" description="mannan endo-1,4-beta-mannosidase" evidence="8">
    <location>
        <begin position="42"/>
        <end position="1306"/>
    </location>
</feature>
<dbReference type="GO" id="GO:0030245">
    <property type="term" value="P:cellulose catabolic process"/>
    <property type="evidence" value="ECO:0007669"/>
    <property type="project" value="InterPro"/>
</dbReference>
<dbReference type="Pfam" id="PF03425">
    <property type="entry name" value="CBM_11"/>
    <property type="match status" value="2"/>
</dbReference>
<dbReference type="SUPFAM" id="SSF51445">
    <property type="entry name" value="(Trans)glycosidases"/>
    <property type="match status" value="1"/>
</dbReference>
<dbReference type="PANTHER" id="PTHR31451:SF39">
    <property type="entry name" value="MANNAN ENDO-1,4-BETA-MANNOSIDASE 1"/>
    <property type="match status" value="1"/>
</dbReference>
<evidence type="ECO:0000256" key="5">
    <source>
        <dbReference type="ARBA" id="ARBA00022729"/>
    </source>
</evidence>
<dbReference type="InterPro" id="IPR005087">
    <property type="entry name" value="CBM11"/>
</dbReference>
<feature type="signal peptide" evidence="8">
    <location>
        <begin position="1"/>
        <end position="41"/>
    </location>
</feature>
<reference evidence="10 11" key="1">
    <citation type="submission" date="2018-10" db="EMBL/GenBank/DDBJ databases">
        <title>Genome Sequence of Cohnella sp.</title>
        <authorList>
            <person name="Srinivasan S."/>
            <person name="Kim M.K."/>
        </authorList>
    </citation>
    <scope>NUCLEOTIDE SEQUENCE [LARGE SCALE GENOMIC DNA]</scope>
    <source>
        <strain evidence="10 11">18JY8-7</strain>
    </source>
</reference>
<accession>A0A3G3JYV4</accession>
<dbReference type="InterPro" id="IPR008979">
    <property type="entry name" value="Galactose-bd-like_sf"/>
</dbReference>
<dbReference type="EMBL" id="CP033433">
    <property type="protein sequence ID" value="AYQ73430.1"/>
    <property type="molecule type" value="Genomic_DNA"/>
</dbReference>
<dbReference type="SUPFAM" id="SSF49265">
    <property type="entry name" value="Fibronectin type III"/>
    <property type="match status" value="1"/>
</dbReference>
<evidence type="ECO:0000313" key="11">
    <source>
        <dbReference type="Proteomes" id="UP000269097"/>
    </source>
</evidence>
<dbReference type="InterPro" id="IPR003961">
    <property type="entry name" value="FN3_dom"/>
</dbReference>
<dbReference type="Gene3D" id="2.60.120.430">
    <property type="entry name" value="Galactose-binding lectin"/>
    <property type="match status" value="1"/>
</dbReference>
<dbReference type="EC" id="3.2.1.78" evidence="3"/>
<name>A0A3G3JYV4_9BACL</name>
<dbReference type="CDD" id="cd00063">
    <property type="entry name" value="FN3"/>
    <property type="match status" value="1"/>
</dbReference>
<dbReference type="Gene3D" id="3.20.20.80">
    <property type="entry name" value="Glycosidases"/>
    <property type="match status" value="1"/>
</dbReference>
<dbReference type="Gene3D" id="2.60.120.260">
    <property type="entry name" value="Galactose-binding domain-like"/>
    <property type="match status" value="2"/>
</dbReference>
<evidence type="ECO:0000256" key="6">
    <source>
        <dbReference type="ARBA" id="ARBA00022801"/>
    </source>
</evidence>